<dbReference type="PROSITE" id="PS00624">
    <property type="entry name" value="GMC_OXRED_2"/>
    <property type="match status" value="1"/>
</dbReference>
<evidence type="ECO:0000259" key="8">
    <source>
        <dbReference type="PROSITE" id="PS00624"/>
    </source>
</evidence>
<dbReference type="InterPro" id="IPR007867">
    <property type="entry name" value="GMC_OxRtase_C"/>
</dbReference>
<feature type="active site" description="Proton acceptor" evidence="5">
    <location>
        <position position="524"/>
    </location>
</feature>
<comment type="similarity">
    <text evidence="2">Belongs to the GMC oxidoreductase family.</text>
</comment>
<name>A0AAV5ALL4_9AGAM</name>
<evidence type="ECO:0000256" key="6">
    <source>
        <dbReference type="PIRSR" id="PIRSR000137-2"/>
    </source>
</evidence>
<evidence type="ECO:0000313" key="10">
    <source>
        <dbReference type="Proteomes" id="UP001050691"/>
    </source>
</evidence>
<dbReference type="PANTHER" id="PTHR11552">
    <property type="entry name" value="GLUCOSE-METHANOL-CHOLINE GMC OXIDOREDUCTASE"/>
    <property type="match status" value="1"/>
</dbReference>
<evidence type="ECO:0000256" key="4">
    <source>
        <dbReference type="ARBA" id="ARBA00022827"/>
    </source>
</evidence>
<dbReference type="Gene3D" id="3.30.560.10">
    <property type="entry name" value="Glucose Oxidase, domain 3"/>
    <property type="match status" value="1"/>
</dbReference>
<dbReference type="SUPFAM" id="SSF51905">
    <property type="entry name" value="FAD/NAD(P)-binding domain"/>
    <property type="match status" value="1"/>
</dbReference>
<feature type="domain" description="Glucose-methanol-choline oxidoreductase N-terminal" evidence="8">
    <location>
        <begin position="303"/>
        <end position="317"/>
    </location>
</feature>
<organism evidence="9 10">
    <name type="scientific">Clathrus columnatus</name>
    <dbReference type="NCBI Taxonomy" id="1419009"/>
    <lineage>
        <taxon>Eukaryota</taxon>
        <taxon>Fungi</taxon>
        <taxon>Dikarya</taxon>
        <taxon>Basidiomycota</taxon>
        <taxon>Agaricomycotina</taxon>
        <taxon>Agaricomycetes</taxon>
        <taxon>Phallomycetidae</taxon>
        <taxon>Phallales</taxon>
        <taxon>Clathraceae</taxon>
        <taxon>Clathrus</taxon>
    </lineage>
</organism>
<protein>
    <recommendedName>
        <fullName evidence="8">Glucose-methanol-choline oxidoreductase N-terminal domain-containing protein</fullName>
    </recommendedName>
</protein>
<dbReference type="SUPFAM" id="SSF54373">
    <property type="entry name" value="FAD-linked reductases, C-terminal domain"/>
    <property type="match status" value="1"/>
</dbReference>
<keyword evidence="4 6" id="KW-0274">FAD</keyword>
<evidence type="ECO:0000256" key="5">
    <source>
        <dbReference type="PIRSR" id="PIRSR000137-1"/>
    </source>
</evidence>
<feature type="binding site" evidence="6">
    <location>
        <position position="263"/>
    </location>
    <ligand>
        <name>FAD</name>
        <dbReference type="ChEBI" id="CHEBI:57692"/>
    </ligand>
</feature>
<feature type="chain" id="PRO_5043585166" description="Glucose-methanol-choline oxidoreductase N-terminal domain-containing protein" evidence="7">
    <location>
        <begin position="20"/>
        <end position="589"/>
    </location>
</feature>
<dbReference type="InterPro" id="IPR000172">
    <property type="entry name" value="GMC_OxRdtase_N"/>
</dbReference>
<evidence type="ECO:0000256" key="1">
    <source>
        <dbReference type="ARBA" id="ARBA00001974"/>
    </source>
</evidence>
<dbReference type="Gene3D" id="3.50.50.60">
    <property type="entry name" value="FAD/NAD(P)-binding domain"/>
    <property type="match status" value="1"/>
</dbReference>
<feature type="signal peptide" evidence="7">
    <location>
        <begin position="1"/>
        <end position="19"/>
    </location>
</feature>
<feature type="active site" description="Proton acceptor" evidence="5">
    <location>
        <position position="568"/>
    </location>
</feature>
<evidence type="ECO:0000256" key="7">
    <source>
        <dbReference type="SAM" id="SignalP"/>
    </source>
</evidence>
<sequence length="589" mass="62456">MSLFSLLRNLLVIASVSQAALFTSLDQIKQFDYDFIVVGSGAGGGAVANRLSAVKNFKVLVIEAGLNTQGVQDIIVPGLAPLLVGSKFDWNFTTVPQPGLNNVSLGYPRGFAFGGSTAINDIFYTRGSEDDYNRWASVTGDSGWKFENLHPFFFANEKLVPPSSNRNVKGEFIPSLHSTTGMVSVSAPSFVTSQVSPRTLEVTTELPNEFPFNPDMNSGKPIGVSWLLYTVDHQGQRSYSASSYLGPQFLSRPNLDVVINTRVTRLLTTHSGSVPTIRTVQALTASGETFTLTASKEVILSAGSIGTPTILLHSGIGDANELNPLGIKTIVNLPSVGKNLSDQVSVGLSWITTSTDPTDGDTANTTELALALAQWESTRTGPLTTHLNNHLGFKRLNANSEALKLFGDPSAGPNSPHIELVISPGQSGATHLLNVRATVVTPASRGSVTINSNNPLDKPLINPNFLSSPFDLEALIEGVQIVRDFATAKAWNGFVTAATGPFANATDTASIKAAIQANAGTVFHPVGSAAMSSPNAQFGVVNPDLTVKKVTGLRIVDASIMPFVTAGHTQVPVYVIAERAASLIIQKWT</sequence>
<dbReference type="GO" id="GO:0050660">
    <property type="term" value="F:flavin adenine dinucleotide binding"/>
    <property type="evidence" value="ECO:0007669"/>
    <property type="project" value="InterPro"/>
</dbReference>
<dbReference type="AlphaFoldDB" id="A0AAV5ALL4"/>
<dbReference type="GO" id="GO:0016614">
    <property type="term" value="F:oxidoreductase activity, acting on CH-OH group of donors"/>
    <property type="evidence" value="ECO:0007669"/>
    <property type="project" value="InterPro"/>
</dbReference>
<keyword evidence="7" id="KW-0732">Signal</keyword>
<dbReference type="Proteomes" id="UP001050691">
    <property type="component" value="Unassembled WGS sequence"/>
</dbReference>
<dbReference type="EMBL" id="BPWL01000011">
    <property type="protein sequence ID" value="GJJ15509.1"/>
    <property type="molecule type" value="Genomic_DNA"/>
</dbReference>
<dbReference type="Pfam" id="PF05199">
    <property type="entry name" value="GMC_oxred_C"/>
    <property type="match status" value="1"/>
</dbReference>
<reference evidence="9" key="1">
    <citation type="submission" date="2021-10" db="EMBL/GenBank/DDBJ databases">
        <title>De novo Genome Assembly of Clathrus columnatus (Basidiomycota, Fungi) Using Illumina and Nanopore Sequence Data.</title>
        <authorList>
            <person name="Ogiso-Tanaka E."/>
            <person name="Itagaki H."/>
            <person name="Hosoya T."/>
            <person name="Hosaka K."/>
        </authorList>
    </citation>
    <scope>NUCLEOTIDE SEQUENCE</scope>
    <source>
        <strain evidence="9">MO-923</strain>
    </source>
</reference>
<keyword evidence="10" id="KW-1185">Reference proteome</keyword>
<gene>
    <name evidence="9" type="ORF">Clacol_009787</name>
</gene>
<evidence type="ECO:0000313" key="9">
    <source>
        <dbReference type="EMBL" id="GJJ15509.1"/>
    </source>
</evidence>
<comment type="caution">
    <text evidence="9">The sequence shown here is derived from an EMBL/GenBank/DDBJ whole genome shotgun (WGS) entry which is preliminary data.</text>
</comment>
<keyword evidence="3" id="KW-0285">Flavoprotein</keyword>
<evidence type="ECO:0000256" key="2">
    <source>
        <dbReference type="ARBA" id="ARBA00010790"/>
    </source>
</evidence>
<accession>A0AAV5ALL4</accession>
<dbReference type="PIRSF" id="PIRSF000137">
    <property type="entry name" value="Alcohol_oxidase"/>
    <property type="match status" value="1"/>
</dbReference>
<dbReference type="Pfam" id="PF00732">
    <property type="entry name" value="GMC_oxred_N"/>
    <property type="match status" value="1"/>
</dbReference>
<evidence type="ECO:0000256" key="3">
    <source>
        <dbReference type="ARBA" id="ARBA00022630"/>
    </source>
</evidence>
<dbReference type="InterPro" id="IPR012132">
    <property type="entry name" value="GMC_OxRdtase"/>
</dbReference>
<dbReference type="PANTHER" id="PTHR11552:SF147">
    <property type="entry name" value="CHOLINE DEHYDROGENASE, MITOCHONDRIAL"/>
    <property type="match status" value="1"/>
</dbReference>
<proteinExistence type="inferred from homology"/>
<comment type="cofactor">
    <cofactor evidence="1 6">
        <name>FAD</name>
        <dbReference type="ChEBI" id="CHEBI:57692"/>
    </cofactor>
</comment>
<dbReference type="InterPro" id="IPR036188">
    <property type="entry name" value="FAD/NAD-bd_sf"/>
</dbReference>